<name>A0A4Z2IL83_9TELE</name>
<organism evidence="2 3">
    <name type="scientific">Liparis tanakae</name>
    <name type="common">Tanaka's snailfish</name>
    <dbReference type="NCBI Taxonomy" id="230148"/>
    <lineage>
        <taxon>Eukaryota</taxon>
        <taxon>Metazoa</taxon>
        <taxon>Chordata</taxon>
        <taxon>Craniata</taxon>
        <taxon>Vertebrata</taxon>
        <taxon>Euteleostomi</taxon>
        <taxon>Actinopterygii</taxon>
        <taxon>Neopterygii</taxon>
        <taxon>Teleostei</taxon>
        <taxon>Neoteleostei</taxon>
        <taxon>Acanthomorphata</taxon>
        <taxon>Eupercaria</taxon>
        <taxon>Perciformes</taxon>
        <taxon>Cottioidei</taxon>
        <taxon>Cottales</taxon>
        <taxon>Liparidae</taxon>
        <taxon>Liparis</taxon>
    </lineage>
</organism>
<keyword evidence="3" id="KW-1185">Reference proteome</keyword>
<comment type="caution">
    <text evidence="2">The sequence shown here is derived from an EMBL/GenBank/DDBJ whole genome shotgun (WGS) entry which is preliminary data.</text>
</comment>
<reference evidence="2 3" key="1">
    <citation type="submission" date="2019-03" db="EMBL/GenBank/DDBJ databases">
        <title>First draft genome of Liparis tanakae, snailfish: a comprehensive survey of snailfish specific genes.</title>
        <authorList>
            <person name="Kim W."/>
            <person name="Song I."/>
            <person name="Jeong J.-H."/>
            <person name="Kim D."/>
            <person name="Kim S."/>
            <person name="Ryu S."/>
            <person name="Song J.Y."/>
            <person name="Lee S.K."/>
        </authorList>
    </citation>
    <scope>NUCLEOTIDE SEQUENCE [LARGE SCALE GENOMIC DNA]</scope>
    <source>
        <tissue evidence="2">Muscle</tissue>
    </source>
</reference>
<sequence>MLASGPNYNHYLPAKASRRSSRVQQNQLEQGKRRKRRRRRRRRDAAHDSAAAEIWQSDHILAEGLKAELQVNKQAVVERDVRAAERC</sequence>
<accession>A0A4Z2IL83</accession>
<protein>
    <submittedName>
        <fullName evidence="2">Uncharacterized protein</fullName>
    </submittedName>
</protein>
<dbReference type="EMBL" id="SRLO01000072">
    <property type="protein sequence ID" value="TNN78551.1"/>
    <property type="molecule type" value="Genomic_DNA"/>
</dbReference>
<gene>
    <name evidence="2" type="ORF">EYF80_011146</name>
</gene>
<proteinExistence type="predicted"/>
<evidence type="ECO:0000256" key="1">
    <source>
        <dbReference type="SAM" id="MobiDB-lite"/>
    </source>
</evidence>
<feature type="compositionally biased region" description="Basic residues" evidence="1">
    <location>
        <begin position="32"/>
        <end position="44"/>
    </location>
</feature>
<evidence type="ECO:0000313" key="3">
    <source>
        <dbReference type="Proteomes" id="UP000314294"/>
    </source>
</evidence>
<evidence type="ECO:0000313" key="2">
    <source>
        <dbReference type="EMBL" id="TNN78551.1"/>
    </source>
</evidence>
<dbReference type="AlphaFoldDB" id="A0A4Z2IL83"/>
<feature type="region of interest" description="Disordered" evidence="1">
    <location>
        <begin position="1"/>
        <end position="53"/>
    </location>
</feature>
<dbReference type="Proteomes" id="UP000314294">
    <property type="component" value="Unassembled WGS sequence"/>
</dbReference>